<protein>
    <submittedName>
        <fullName evidence="1">Uncharacterized protein</fullName>
    </submittedName>
</protein>
<keyword evidence="2" id="KW-1185">Reference proteome</keyword>
<dbReference type="Proteomes" id="UP000198968">
    <property type="component" value="Unassembled WGS sequence"/>
</dbReference>
<dbReference type="EMBL" id="FOVG01000001">
    <property type="protein sequence ID" value="SFN26691.1"/>
    <property type="molecule type" value="Genomic_DNA"/>
</dbReference>
<evidence type="ECO:0000313" key="1">
    <source>
        <dbReference type="EMBL" id="SFN26691.1"/>
    </source>
</evidence>
<accession>A0A1I4XLE1</accession>
<reference evidence="2" key="1">
    <citation type="submission" date="2016-10" db="EMBL/GenBank/DDBJ databases">
        <authorList>
            <person name="Varghese N."/>
            <person name="Submissions S."/>
        </authorList>
    </citation>
    <scope>NUCLEOTIDE SEQUENCE [LARGE SCALE GENOMIC DNA]</scope>
    <source>
        <strain evidence="2">OV426</strain>
    </source>
</reference>
<sequence>MNAGNAITEPGRYYTFQSPLSANVFFELRPPVLPRNAQPVLDESSGMCIGYSVAQAPGLWQIYDAQGHFVRLEEAALETPLIDPTDIALLAFGVFRIFRAGRALLEAGTRTAISAKLSQATIMFLRARLKTGLSARNLKMTETAARHMYELGRYVPLHIQERAIRYGRRMADPRKGEGMYRYETQMYILHRRKNITEYKKYTLEVVVRVSDWTITHFKYF</sequence>
<name>A0A1I4XLE1_9GAMM</name>
<gene>
    <name evidence="1" type="ORF">SAMN05428971_0779</name>
</gene>
<dbReference type="AlphaFoldDB" id="A0A1I4XLE1"/>
<evidence type="ECO:0000313" key="2">
    <source>
        <dbReference type="Proteomes" id="UP000198968"/>
    </source>
</evidence>
<proteinExistence type="predicted"/>
<organism evidence="1 2">
    <name type="scientific">Candidatus Pantoea varia</name>
    <dbReference type="NCBI Taxonomy" id="1881036"/>
    <lineage>
        <taxon>Bacteria</taxon>
        <taxon>Pseudomonadati</taxon>
        <taxon>Pseudomonadota</taxon>
        <taxon>Gammaproteobacteria</taxon>
        <taxon>Enterobacterales</taxon>
        <taxon>Erwiniaceae</taxon>
        <taxon>Pantoea</taxon>
    </lineage>
</organism>